<sequence>MTGGFEVPRRWSDFVGEDAEQAYAEVFKAGPPRGGHGDKGLDVPTGDSEVPFVQVKSSIKGVMDFFRESTRRKEFIPICIGEPGEREEMLSTLKKFGAWIAKDIPDRENFFEQISTFKTKLERSV</sequence>
<protein>
    <submittedName>
        <fullName evidence="1">Uncharacterized protein</fullName>
    </submittedName>
</protein>
<gene>
    <name evidence="1" type="ORF">A3G03_01095</name>
</gene>
<organism evidence="1 2">
    <name type="scientific">Candidatus Taylorbacteria bacterium RIFCSPLOWO2_12_FULL_44_15c</name>
    <dbReference type="NCBI Taxonomy" id="1802333"/>
    <lineage>
        <taxon>Bacteria</taxon>
        <taxon>Candidatus Tayloriibacteriota</taxon>
    </lineage>
</organism>
<dbReference type="Proteomes" id="UP000176355">
    <property type="component" value="Unassembled WGS sequence"/>
</dbReference>
<dbReference type="STRING" id="1802333.A3G03_01095"/>
<evidence type="ECO:0000313" key="1">
    <source>
        <dbReference type="EMBL" id="OHA43888.1"/>
    </source>
</evidence>
<accession>A0A1G2P6C2</accession>
<reference evidence="1 2" key="1">
    <citation type="journal article" date="2016" name="Nat. Commun.">
        <title>Thousands of microbial genomes shed light on interconnected biogeochemical processes in an aquifer system.</title>
        <authorList>
            <person name="Anantharaman K."/>
            <person name="Brown C.T."/>
            <person name="Hug L.A."/>
            <person name="Sharon I."/>
            <person name="Castelle C.J."/>
            <person name="Probst A.J."/>
            <person name="Thomas B.C."/>
            <person name="Singh A."/>
            <person name="Wilkins M.J."/>
            <person name="Karaoz U."/>
            <person name="Brodie E.L."/>
            <person name="Williams K.H."/>
            <person name="Hubbard S.S."/>
            <person name="Banfield J.F."/>
        </authorList>
    </citation>
    <scope>NUCLEOTIDE SEQUENCE [LARGE SCALE GENOMIC DNA]</scope>
</reference>
<dbReference type="AlphaFoldDB" id="A0A1G2P6C2"/>
<comment type="caution">
    <text evidence="1">The sequence shown here is derived from an EMBL/GenBank/DDBJ whole genome shotgun (WGS) entry which is preliminary data.</text>
</comment>
<proteinExistence type="predicted"/>
<name>A0A1G2P6C2_9BACT</name>
<dbReference type="EMBL" id="MHSL01000016">
    <property type="protein sequence ID" value="OHA43888.1"/>
    <property type="molecule type" value="Genomic_DNA"/>
</dbReference>
<evidence type="ECO:0000313" key="2">
    <source>
        <dbReference type="Proteomes" id="UP000176355"/>
    </source>
</evidence>